<organism evidence="8 9">
    <name type="scientific">Candidatus Roizmanbacteria bacterium RIFOXYD1_FULL_38_12</name>
    <dbReference type="NCBI Taxonomy" id="1802093"/>
    <lineage>
        <taxon>Bacteria</taxon>
        <taxon>Candidatus Roizmaniibacteriota</taxon>
    </lineage>
</organism>
<keyword evidence="4" id="KW-1133">Transmembrane helix</keyword>
<dbReference type="PANTHER" id="PTHR32347">
    <property type="entry name" value="EFFLUX SYSTEM COMPONENT YKNX-RELATED"/>
    <property type="match status" value="1"/>
</dbReference>
<dbReference type="AlphaFoldDB" id="A0A1F7L296"/>
<dbReference type="Gene3D" id="2.40.50.100">
    <property type="match status" value="1"/>
</dbReference>
<feature type="compositionally biased region" description="Gly residues" evidence="3">
    <location>
        <begin position="425"/>
        <end position="438"/>
    </location>
</feature>
<dbReference type="Proteomes" id="UP000177050">
    <property type="component" value="Unassembled WGS sequence"/>
</dbReference>
<protein>
    <recommendedName>
        <fullName evidence="10">RND efflux pump membrane fusion protein barrel-sandwich domain-containing protein</fullName>
    </recommendedName>
</protein>
<evidence type="ECO:0000256" key="3">
    <source>
        <dbReference type="SAM" id="MobiDB-lite"/>
    </source>
</evidence>
<dbReference type="InterPro" id="IPR058627">
    <property type="entry name" value="MdtA-like_C"/>
</dbReference>
<feature type="domain" description="YknX-like beta-barrel" evidence="7">
    <location>
        <begin position="264"/>
        <end position="334"/>
    </location>
</feature>
<feature type="domain" description="Multidrug resistance protein MdtA-like C-terminal permuted SH3" evidence="6">
    <location>
        <begin position="344"/>
        <end position="401"/>
    </location>
</feature>
<dbReference type="InterPro" id="IPR050465">
    <property type="entry name" value="UPF0194_transport"/>
</dbReference>
<reference evidence="8 9" key="1">
    <citation type="journal article" date="2016" name="Nat. Commun.">
        <title>Thousands of microbial genomes shed light on interconnected biogeochemical processes in an aquifer system.</title>
        <authorList>
            <person name="Anantharaman K."/>
            <person name="Brown C.T."/>
            <person name="Hug L.A."/>
            <person name="Sharon I."/>
            <person name="Castelle C.J."/>
            <person name="Probst A.J."/>
            <person name="Thomas B.C."/>
            <person name="Singh A."/>
            <person name="Wilkins M.J."/>
            <person name="Karaoz U."/>
            <person name="Brodie E.L."/>
            <person name="Williams K.H."/>
            <person name="Hubbard S.S."/>
            <person name="Banfield J.F."/>
        </authorList>
    </citation>
    <scope>NUCLEOTIDE SEQUENCE [LARGE SCALE GENOMIC DNA]</scope>
</reference>
<evidence type="ECO:0000256" key="2">
    <source>
        <dbReference type="ARBA" id="ARBA00023054"/>
    </source>
</evidence>
<dbReference type="EMBL" id="MGBR01000001">
    <property type="protein sequence ID" value="OGK74227.1"/>
    <property type="molecule type" value="Genomic_DNA"/>
</dbReference>
<comment type="caution">
    <text evidence="8">The sequence shown here is derived from an EMBL/GenBank/DDBJ whole genome shotgun (WGS) entry which is preliminary data.</text>
</comment>
<dbReference type="Gene3D" id="2.40.30.170">
    <property type="match status" value="1"/>
</dbReference>
<feature type="domain" description="Multidrug resistance protein MdtA-like barrel-sandwich hybrid" evidence="5">
    <location>
        <begin position="78"/>
        <end position="245"/>
    </location>
</feature>
<evidence type="ECO:0000259" key="5">
    <source>
        <dbReference type="Pfam" id="PF25917"/>
    </source>
</evidence>
<evidence type="ECO:0000256" key="4">
    <source>
        <dbReference type="SAM" id="Phobius"/>
    </source>
</evidence>
<dbReference type="InterPro" id="IPR058625">
    <property type="entry name" value="MdtA-like_BSH"/>
</dbReference>
<keyword evidence="2" id="KW-0175">Coiled coil</keyword>
<feature type="transmembrane region" description="Helical" evidence="4">
    <location>
        <begin position="18"/>
        <end position="39"/>
    </location>
</feature>
<keyword evidence="4" id="KW-0472">Membrane</keyword>
<evidence type="ECO:0000259" key="7">
    <source>
        <dbReference type="Pfam" id="PF25990"/>
    </source>
</evidence>
<name>A0A1F7L296_9BACT</name>
<dbReference type="Pfam" id="PF25917">
    <property type="entry name" value="BSH_RND"/>
    <property type="match status" value="1"/>
</dbReference>
<evidence type="ECO:0000313" key="9">
    <source>
        <dbReference type="Proteomes" id="UP000177050"/>
    </source>
</evidence>
<proteinExistence type="predicted"/>
<accession>A0A1F7L296</accession>
<evidence type="ECO:0000259" key="6">
    <source>
        <dbReference type="Pfam" id="PF25967"/>
    </source>
</evidence>
<dbReference type="GO" id="GO:0030313">
    <property type="term" value="C:cell envelope"/>
    <property type="evidence" value="ECO:0007669"/>
    <property type="project" value="UniProtKB-SubCell"/>
</dbReference>
<evidence type="ECO:0000313" key="8">
    <source>
        <dbReference type="EMBL" id="OGK74227.1"/>
    </source>
</evidence>
<dbReference type="Pfam" id="PF25990">
    <property type="entry name" value="Beta-barrel_YknX"/>
    <property type="match status" value="1"/>
</dbReference>
<sequence length="438" mass="46180">MNFSLLIRVKFFLIKQPLIIKLFFLIIMIAAGGFMVTSFTNSKKTTLQYQTEKAIKGTLIVSVTGSGQVSTSNNGTVSTLATGVVSKVYVKDGDEVKAGDKIAEVDLDLQGQQNAQTALSSYQSAKNNLDTAKANMYSLQSTMFTNWDAFMKIAQNGTYQYEDGSPNNINRALPEFHIANDNWLAAEAKYKIQQNVVNQSQIALSAAWSSYQQTSPIIYAPISGTVSGLSLQSGSVIVANTSTSNSAQSATKIASVKTKALPTVSINLTEIDVPKIDLGDKATVTFDAFSDKTYTGTVISIDTAGIVSSGVTTYPAVIKLDVESDSILPNMAASANIITATRDDVLLIPSSGVKTQTDGEAYVQVMKNGKPVDITVEVGLSSDTQTEILSGISKGDVIIIGTTPVTTKGGQGSNTSQSPFSNFGSGSGGVRVGGFGGR</sequence>
<feature type="region of interest" description="Disordered" evidence="3">
    <location>
        <begin position="406"/>
        <end position="438"/>
    </location>
</feature>
<keyword evidence="4" id="KW-0812">Transmembrane</keyword>
<comment type="subcellular location">
    <subcellularLocation>
        <location evidence="1">Cell envelope</location>
    </subcellularLocation>
</comment>
<dbReference type="Pfam" id="PF25967">
    <property type="entry name" value="RND-MFP_C"/>
    <property type="match status" value="1"/>
</dbReference>
<evidence type="ECO:0000256" key="1">
    <source>
        <dbReference type="ARBA" id="ARBA00004196"/>
    </source>
</evidence>
<gene>
    <name evidence="8" type="ORF">A3K52_05685</name>
</gene>
<dbReference type="InterPro" id="IPR058636">
    <property type="entry name" value="Beta-barrel_YknX"/>
</dbReference>
<dbReference type="PANTHER" id="PTHR32347:SF14">
    <property type="entry name" value="EFFLUX SYSTEM COMPONENT YKNX-RELATED"/>
    <property type="match status" value="1"/>
</dbReference>
<feature type="compositionally biased region" description="Polar residues" evidence="3">
    <location>
        <begin position="406"/>
        <end position="422"/>
    </location>
</feature>
<evidence type="ECO:0008006" key="10">
    <source>
        <dbReference type="Google" id="ProtNLM"/>
    </source>
</evidence>
<dbReference type="Gene3D" id="6.20.50.140">
    <property type="match status" value="1"/>
</dbReference>
<dbReference type="PRINTS" id="PR01490">
    <property type="entry name" value="RTXTOXIND"/>
</dbReference>